<accession>A0A812UWC4</accession>
<dbReference type="Proteomes" id="UP000604046">
    <property type="component" value="Unassembled WGS sequence"/>
</dbReference>
<feature type="region of interest" description="Disordered" evidence="1">
    <location>
        <begin position="1"/>
        <end position="22"/>
    </location>
</feature>
<dbReference type="AlphaFoldDB" id="A0A812UWC4"/>
<sequence>MDAQLALRGKRQQAPQAQPRGMLGPSVEKFYLEGVDTSTSTLKRKHYRMPREEVKMPIVANMVIDSEQGKVALALQAVRSDGFSACSGEYEGEYAGTISMLGSMNLESCNSANGQTYTIQGLLPVQVAYGVSVTLEIRRISEGRVQERFCLMLKVAS</sequence>
<protein>
    <submittedName>
        <fullName evidence="2">Uncharacterized protein</fullName>
    </submittedName>
</protein>
<evidence type="ECO:0000256" key="1">
    <source>
        <dbReference type="SAM" id="MobiDB-lite"/>
    </source>
</evidence>
<name>A0A812UWC4_9DINO</name>
<reference evidence="2" key="1">
    <citation type="submission" date="2021-02" db="EMBL/GenBank/DDBJ databases">
        <authorList>
            <person name="Dougan E. K."/>
            <person name="Rhodes N."/>
            <person name="Thang M."/>
            <person name="Chan C."/>
        </authorList>
    </citation>
    <scope>NUCLEOTIDE SEQUENCE</scope>
</reference>
<proteinExistence type="predicted"/>
<evidence type="ECO:0000313" key="3">
    <source>
        <dbReference type="Proteomes" id="UP000604046"/>
    </source>
</evidence>
<gene>
    <name evidence="2" type="ORF">SNAT2548_LOCUS34298</name>
</gene>
<organism evidence="2 3">
    <name type="scientific">Symbiodinium natans</name>
    <dbReference type="NCBI Taxonomy" id="878477"/>
    <lineage>
        <taxon>Eukaryota</taxon>
        <taxon>Sar</taxon>
        <taxon>Alveolata</taxon>
        <taxon>Dinophyceae</taxon>
        <taxon>Suessiales</taxon>
        <taxon>Symbiodiniaceae</taxon>
        <taxon>Symbiodinium</taxon>
    </lineage>
</organism>
<dbReference type="EMBL" id="CAJNDS010002801">
    <property type="protein sequence ID" value="CAE7602970.1"/>
    <property type="molecule type" value="Genomic_DNA"/>
</dbReference>
<comment type="caution">
    <text evidence="2">The sequence shown here is derived from an EMBL/GenBank/DDBJ whole genome shotgun (WGS) entry which is preliminary data.</text>
</comment>
<evidence type="ECO:0000313" key="2">
    <source>
        <dbReference type="EMBL" id="CAE7602970.1"/>
    </source>
</evidence>
<keyword evidence="3" id="KW-1185">Reference proteome</keyword>